<organism evidence="4 5">
    <name type="scientific">Pedobacter steynii</name>
    <dbReference type="NCBI Taxonomy" id="430522"/>
    <lineage>
        <taxon>Bacteria</taxon>
        <taxon>Pseudomonadati</taxon>
        <taxon>Bacteroidota</taxon>
        <taxon>Sphingobacteriia</taxon>
        <taxon>Sphingobacteriales</taxon>
        <taxon>Sphingobacteriaceae</taxon>
        <taxon>Pedobacter</taxon>
    </lineage>
</organism>
<dbReference type="Gene3D" id="3.55.50.30">
    <property type="match status" value="1"/>
</dbReference>
<feature type="domain" description="FecR protein" evidence="2">
    <location>
        <begin position="75"/>
        <end position="169"/>
    </location>
</feature>
<dbReference type="InterPro" id="IPR006860">
    <property type="entry name" value="FecR"/>
</dbReference>
<dbReference type="KEGG" id="psty:BFS30_07920"/>
<evidence type="ECO:0000313" key="5">
    <source>
        <dbReference type="Proteomes" id="UP000094313"/>
    </source>
</evidence>
<dbReference type="Pfam" id="PF16344">
    <property type="entry name" value="FecR_C"/>
    <property type="match status" value="1"/>
</dbReference>
<proteinExistence type="predicted"/>
<dbReference type="GO" id="GO:0016989">
    <property type="term" value="F:sigma factor antagonist activity"/>
    <property type="evidence" value="ECO:0007669"/>
    <property type="project" value="TreeGrafter"/>
</dbReference>
<dbReference type="AlphaFoldDB" id="A0A1D7QEH5"/>
<dbReference type="Proteomes" id="UP000094313">
    <property type="component" value="Chromosome"/>
</dbReference>
<dbReference type="OrthoDB" id="1523735at2"/>
<accession>A0A1D7QEH5</accession>
<evidence type="ECO:0000259" key="2">
    <source>
        <dbReference type="Pfam" id="PF04773"/>
    </source>
</evidence>
<feature type="transmembrane region" description="Helical" evidence="1">
    <location>
        <begin position="45"/>
        <end position="66"/>
    </location>
</feature>
<sequence>MKKEDRKTEQLNHIWNMINVAENQGFVGKFDYSIAGKKSLFINNLLKVAAVLVLLAGTGMLGYHLLNHPADKNVDILTTTGEKTFKVLDDGTRIWLNKNSSINYNKSFGQHKREIILEGEAYFDVVKNEDIPLLIHVGNIDIEVKGTAFNVNAYKNSKKIQVALVRGLIQITDKLDSKQKILLHPNERLIFNTARDSTQHKFLVSSIKSETLLNETKWIADTLIFSKERLSDLVMRMEKKYDLRIEIHSEKLKDKRFSGRFANETIQQALEALKLSYPLTYTINNRLVVIKD</sequence>
<evidence type="ECO:0000259" key="3">
    <source>
        <dbReference type="Pfam" id="PF16344"/>
    </source>
</evidence>
<name>A0A1D7QEH5_9SPHI</name>
<dbReference type="RefSeq" id="WP_069378791.1">
    <property type="nucleotide sequence ID" value="NZ_CP017141.1"/>
</dbReference>
<keyword evidence="1" id="KW-1133">Transmembrane helix</keyword>
<dbReference type="Pfam" id="PF04773">
    <property type="entry name" value="FecR"/>
    <property type="match status" value="1"/>
</dbReference>
<feature type="domain" description="Protein FecR C-terminal" evidence="3">
    <location>
        <begin position="223"/>
        <end position="290"/>
    </location>
</feature>
<dbReference type="PIRSF" id="PIRSF018266">
    <property type="entry name" value="FecR"/>
    <property type="match status" value="1"/>
</dbReference>
<dbReference type="Gene3D" id="2.60.120.1440">
    <property type="match status" value="1"/>
</dbReference>
<dbReference type="InterPro" id="IPR032508">
    <property type="entry name" value="FecR_C"/>
</dbReference>
<reference evidence="4 5" key="1">
    <citation type="submission" date="2016-08" db="EMBL/GenBank/DDBJ databases">
        <authorList>
            <person name="Seilhamer J.J."/>
        </authorList>
    </citation>
    <scope>NUCLEOTIDE SEQUENCE [LARGE SCALE GENOMIC DNA]</scope>
    <source>
        <strain evidence="4 5">DX4</strain>
    </source>
</reference>
<keyword evidence="1" id="KW-0472">Membrane</keyword>
<gene>
    <name evidence="4" type="ORF">BFS30_07920</name>
</gene>
<dbReference type="InterPro" id="IPR012373">
    <property type="entry name" value="Ferrdict_sens_TM"/>
</dbReference>
<protein>
    <recommendedName>
        <fullName evidence="6">Ferric-dicitrate binding protein FerR, regulates iron transport through sigma-19</fullName>
    </recommendedName>
</protein>
<dbReference type="PANTHER" id="PTHR30273">
    <property type="entry name" value="PERIPLASMIC SIGNAL SENSOR AND SIGMA FACTOR ACTIVATOR FECR-RELATED"/>
    <property type="match status" value="1"/>
</dbReference>
<dbReference type="PANTHER" id="PTHR30273:SF2">
    <property type="entry name" value="PROTEIN FECR"/>
    <property type="match status" value="1"/>
</dbReference>
<evidence type="ECO:0000256" key="1">
    <source>
        <dbReference type="SAM" id="Phobius"/>
    </source>
</evidence>
<keyword evidence="5" id="KW-1185">Reference proteome</keyword>
<keyword evidence="1" id="KW-0812">Transmembrane</keyword>
<evidence type="ECO:0000313" key="4">
    <source>
        <dbReference type="EMBL" id="AOM77098.1"/>
    </source>
</evidence>
<dbReference type="EMBL" id="CP017141">
    <property type="protein sequence ID" value="AOM77098.1"/>
    <property type="molecule type" value="Genomic_DNA"/>
</dbReference>
<evidence type="ECO:0008006" key="6">
    <source>
        <dbReference type="Google" id="ProtNLM"/>
    </source>
</evidence>